<dbReference type="EMBL" id="JBHSAB010000001">
    <property type="protein sequence ID" value="MFC3907479.1"/>
    <property type="molecule type" value="Genomic_DNA"/>
</dbReference>
<dbReference type="PANTHER" id="PTHR11669:SF8">
    <property type="entry name" value="DNA POLYMERASE III SUBUNIT DELTA"/>
    <property type="match status" value="1"/>
</dbReference>
<dbReference type="SUPFAM" id="SSF52540">
    <property type="entry name" value="P-loop containing nucleoside triphosphate hydrolases"/>
    <property type="match status" value="1"/>
</dbReference>
<dbReference type="Gene3D" id="3.40.50.300">
    <property type="entry name" value="P-loop containing nucleotide triphosphate hydrolases"/>
    <property type="match status" value="1"/>
</dbReference>
<comment type="caution">
    <text evidence="4">The sequence shown here is derived from an EMBL/GenBank/DDBJ whole genome shotgun (WGS) entry which is preliminary data.</text>
</comment>
<keyword evidence="2" id="KW-0548">Nucleotidyltransferase</keyword>
<dbReference type="InterPro" id="IPR027417">
    <property type="entry name" value="P-loop_NTPase"/>
</dbReference>
<keyword evidence="5" id="KW-1185">Reference proteome</keyword>
<evidence type="ECO:0000313" key="4">
    <source>
        <dbReference type="EMBL" id="MFC3907479.1"/>
    </source>
</evidence>
<comment type="catalytic activity">
    <reaction evidence="3">
        <text>DNA(n) + a 2'-deoxyribonucleoside 5'-triphosphate = DNA(n+1) + diphosphate</text>
        <dbReference type="Rhea" id="RHEA:22508"/>
        <dbReference type="Rhea" id="RHEA-COMP:17339"/>
        <dbReference type="Rhea" id="RHEA-COMP:17340"/>
        <dbReference type="ChEBI" id="CHEBI:33019"/>
        <dbReference type="ChEBI" id="CHEBI:61560"/>
        <dbReference type="ChEBI" id="CHEBI:173112"/>
        <dbReference type="EC" id="2.7.7.7"/>
    </reaction>
</comment>
<sequence length="307" mass="34268">MIFAEHFKQYPAHQPLGERFTLTHQQGRLAHAILLTGPQYENLPALAGILAASVFCKTGCGQCQSCTLYAIAQHPDITWLTPEKEGSSIKIDQLRELQAAIFTSPQLGPSRVIIIHPADKMNTAAANALLKILEEPPDNTYFILAAEQVNTLPATIISRCQHWRLAGNNTLENYNYLKEAAHYPPDSARGKIYSCLETILDDLLQLKAGKLTSCQLAKKWADYDFSSLIWLLYLINAQLINDFFTPEQHVNPSMPKLMQLANQFKPANLFSQQGKISAITKKINHTININQLLTLEDLLLGYAGEVI</sequence>
<dbReference type="Proteomes" id="UP001595758">
    <property type="component" value="Unassembled WGS sequence"/>
</dbReference>
<gene>
    <name evidence="4" type="ORF">ACFORL_00110</name>
</gene>
<dbReference type="Pfam" id="PF13177">
    <property type="entry name" value="DNA_pol3_delta2"/>
    <property type="match status" value="1"/>
</dbReference>
<name>A0ABV8CC19_9GAMM</name>
<reference evidence="5" key="1">
    <citation type="journal article" date="2019" name="Int. J. Syst. Evol. Microbiol.">
        <title>The Global Catalogue of Microorganisms (GCM) 10K type strain sequencing project: providing services to taxonomists for standard genome sequencing and annotation.</title>
        <authorList>
            <consortium name="The Broad Institute Genomics Platform"/>
            <consortium name="The Broad Institute Genome Sequencing Center for Infectious Disease"/>
            <person name="Wu L."/>
            <person name="Ma J."/>
        </authorList>
    </citation>
    <scope>NUCLEOTIDE SEQUENCE [LARGE SCALE GENOMIC DNA]</scope>
    <source>
        <strain evidence="5">CCUG 59858</strain>
    </source>
</reference>
<proteinExistence type="predicted"/>
<dbReference type="RefSeq" id="WP_382339876.1">
    <property type="nucleotide sequence ID" value="NZ_JBHSAB010000001.1"/>
</dbReference>
<organism evidence="4 5">
    <name type="scientific">Legionella dresdenensis</name>
    <dbReference type="NCBI Taxonomy" id="450200"/>
    <lineage>
        <taxon>Bacteria</taxon>
        <taxon>Pseudomonadati</taxon>
        <taxon>Pseudomonadota</taxon>
        <taxon>Gammaproteobacteria</taxon>
        <taxon>Legionellales</taxon>
        <taxon>Legionellaceae</taxon>
        <taxon>Legionella</taxon>
    </lineage>
</organism>
<evidence type="ECO:0000256" key="3">
    <source>
        <dbReference type="ARBA" id="ARBA00049244"/>
    </source>
</evidence>
<accession>A0ABV8CC19</accession>
<evidence type="ECO:0000256" key="2">
    <source>
        <dbReference type="ARBA" id="ARBA00022932"/>
    </source>
</evidence>
<dbReference type="EC" id="2.7.7.7" evidence="1"/>
<keyword evidence="2" id="KW-0808">Transferase</keyword>
<protein>
    <recommendedName>
        <fullName evidence="1">DNA-directed DNA polymerase</fullName>
        <ecNumber evidence="1">2.7.7.7</ecNumber>
    </recommendedName>
</protein>
<evidence type="ECO:0000256" key="1">
    <source>
        <dbReference type="ARBA" id="ARBA00012417"/>
    </source>
</evidence>
<keyword evidence="2" id="KW-0239">DNA-directed DNA polymerase</keyword>
<dbReference type="InterPro" id="IPR050238">
    <property type="entry name" value="DNA_Rep/Repair_Clamp_Loader"/>
</dbReference>
<dbReference type="PANTHER" id="PTHR11669">
    <property type="entry name" value="REPLICATION FACTOR C / DNA POLYMERASE III GAMMA-TAU SUBUNIT"/>
    <property type="match status" value="1"/>
</dbReference>
<evidence type="ECO:0000313" key="5">
    <source>
        <dbReference type="Proteomes" id="UP001595758"/>
    </source>
</evidence>